<keyword evidence="3" id="KW-1185">Reference proteome</keyword>
<dbReference type="EMBL" id="BNAW01000080">
    <property type="protein sequence ID" value="GHG49670.1"/>
    <property type="molecule type" value="Genomic_DNA"/>
</dbReference>
<organism evidence="2 3">
    <name type="scientific">Amycolatopsis bullii</name>
    <dbReference type="NCBI Taxonomy" id="941987"/>
    <lineage>
        <taxon>Bacteria</taxon>
        <taxon>Bacillati</taxon>
        <taxon>Actinomycetota</taxon>
        <taxon>Actinomycetes</taxon>
        <taxon>Pseudonocardiales</taxon>
        <taxon>Pseudonocardiaceae</taxon>
        <taxon>Amycolatopsis</taxon>
    </lineage>
</organism>
<evidence type="ECO:0000313" key="2">
    <source>
        <dbReference type="EMBL" id="GHG49670.1"/>
    </source>
</evidence>
<gene>
    <name evidence="2" type="ORF">GCM10017567_85460</name>
</gene>
<keyword evidence="1" id="KW-0732">Signal</keyword>
<evidence type="ECO:0008006" key="4">
    <source>
        <dbReference type="Google" id="ProtNLM"/>
    </source>
</evidence>
<feature type="signal peptide" evidence="1">
    <location>
        <begin position="1"/>
        <end position="27"/>
    </location>
</feature>
<proteinExistence type="predicted"/>
<dbReference type="Proteomes" id="UP000649955">
    <property type="component" value="Unassembled WGS sequence"/>
</dbReference>
<accession>A0ABQ3KUA0</accession>
<reference evidence="3" key="1">
    <citation type="journal article" date="2019" name="Int. J. Syst. Evol. Microbiol.">
        <title>The Global Catalogue of Microorganisms (GCM) 10K type strain sequencing project: providing services to taxonomists for standard genome sequencing and annotation.</title>
        <authorList>
            <consortium name="The Broad Institute Genomics Platform"/>
            <consortium name="The Broad Institute Genome Sequencing Center for Infectious Disease"/>
            <person name="Wu L."/>
            <person name="Ma J."/>
        </authorList>
    </citation>
    <scope>NUCLEOTIDE SEQUENCE [LARGE SCALE GENOMIC DNA]</scope>
    <source>
        <strain evidence="3">CGMCC 4.7680</strain>
    </source>
</reference>
<name>A0ABQ3KUA0_9PSEU</name>
<protein>
    <recommendedName>
        <fullName evidence="4">Secreted protein</fullName>
    </recommendedName>
</protein>
<evidence type="ECO:0000256" key="1">
    <source>
        <dbReference type="SAM" id="SignalP"/>
    </source>
</evidence>
<dbReference type="RefSeq" id="WP_191317039.1">
    <property type="nucleotide sequence ID" value="NZ_BNAW01000080.1"/>
</dbReference>
<feature type="chain" id="PRO_5045046819" description="Secreted protein" evidence="1">
    <location>
        <begin position="28"/>
        <end position="88"/>
    </location>
</feature>
<comment type="caution">
    <text evidence="2">The sequence shown here is derived from an EMBL/GenBank/DDBJ whole genome shotgun (WGS) entry which is preliminary data.</text>
</comment>
<evidence type="ECO:0000313" key="3">
    <source>
        <dbReference type="Proteomes" id="UP000649955"/>
    </source>
</evidence>
<sequence length="88" mass="9223">MKKILGGAGTLAAAGLILLAGGQSASAAAGSESAQGAPVGMQEPWRYVDWYWTYGNCASNGGQLVARGEASNWRCDQSPYATFYLYVI</sequence>